<evidence type="ECO:0000313" key="1">
    <source>
        <dbReference type="EMBL" id="KKK75348.1"/>
    </source>
</evidence>
<dbReference type="EMBL" id="LAZR01055910">
    <property type="protein sequence ID" value="KKK75348.1"/>
    <property type="molecule type" value="Genomic_DNA"/>
</dbReference>
<reference evidence="1" key="1">
    <citation type="journal article" date="2015" name="Nature">
        <title>Complex archaea that bridge the gap between prokaryotes and eukaryotes.</title>
        <authorList>
            <person name="Spang A."/>
            <person name="Saw J.H."/>
            <person name="Jorgensen S.L."/>
            <person name="Zaremba-Niedzwiedzka K."/>
            <person name="Martijn J."/>
            <person name="Lind A.E."/>
            <person name="van Eijk R."/>
            <person name="Schleper C."/>
            <person name="Guy L."/>
            <person name="Ettema T.J."/>
        </authorList>
    </citation>
    <scope>NUCLEOTIDE SEQUENCE</scope>
</reference>
<gene>
    <name evidence="1" type="ORF">LCGC14_2874620</name>
</gene>
<comment type="caution">
    <text evidence="1">The sequence shown here is derived from an EMBL/GenBank/DDBJ whole genome shotgun (WGS) entry which is preliminary data.</text>
</comment>
<accession>A0A0F8Y248</accession>
<organism evidence="1">
    <name type="scientific">marine sediment metagenome</name>
    <dbReference type="NCBI Taxonomy" id="412755"/>
    <lineage>
        <taxon>unclassified sequences</taxon>
        <taxon>metagenomes</taxon>
        <taxon>ecological metagenomes</taxon>
    </lineage>
</organism>
<protein>
    <submittedName>
        <fullName evidence="1">Uncharacterized protein</fullName>
    </submittedName>
</protein>
<name>A0A0F8Y248_9ZZZZ</name>
<proteinExistence type="predicted"/>
<sequence length="65" mass="7780">MNKNNQRETDEILNQIQRVRSNNNHNWMDILRLAFKHAPRQAKFIMKDIAECDQKINTLTKELVT</sequence>
<dbReference type="AlphaFoldDB" id="A0A0F8Y248"/>